<keyword evidence="1" id="KW-0812">Transmembrane</keyword>
<protein>
    <submittedName>
        <fullName evidence="3">Uncharacterized protein</fullName>
    </submittedName>
</protein>
<keyword evidence="1" id="KW-0472">Membrane</keyword>
<evidence type="ECO:0000313" key="3">
    <source>
        <dbReference type="EMBL" id="WYM97406.1"/>
    </source>
</evidence>
<accession>A0ABZ2TR36</accession>
<evidence type="ECO:0000313" key="4">
    <source>
        <dbReference type="Proteomes" id="UP001622612"/>
    </source>
</evidence>
<dbReference type="RefSeq" id="WP_405311819.1">
    <property type="nucleotide sequence ID" value="NZ_CP088155.1"/>
</dbReference>
<gene>
    <name evidence="2" type="ORF">LQ356_00620</name>
    <name evidence="3" type="ORF">LQ356_00710</name>
</gene>
<reference evidence="3 4" key="1">
    <citation type="submission" date="2021-11" db="EMBL/GenBank/DDBJ databases">
        <title>The first genome sequence of unculturable Mycoplasma faucium obtained by de novo assembly of metagenomic reads.</title>
        <authorList>
            <person name="Sabat A.J."/>
            <person name="Bathoorn E."/>
            <person name="Akkerboom V."/>
            <person name="Friedrich A.W."/>
        </authorList>
    </citation>
    <scope>NUCLEOTIDE SEQUENCE [LARGE SCALE GENOMIC DNA]</scope>
    <source>
        <strain evidence="3 4">UMCG-MFM1</strain>
    </source>
</reference>
<dbReference type="EMBL" id="CP088155">
    <property type="protein sequence ID" value="WYM97406.1"/>
    <property type="molecule type" value="Genomic_DNA"/>
</dbReference>
<proteinExistence type="predicted"/>
<sequence length="142" mass="16573">MTKQEREQKLQQKYEQALKDRVQLIKDWKHRAKWSIAYLIYFPIFLILFTTVLVLIFTLGKIGFYFIPFAGLLFTSWAAIYLVFGITNNYVSSNTPFMFVLSVLIPIGGFIAGVVMAINLLRWYKKVLRENTDEALKFAIFS</sequence>
<name>A0ABZ2TR36_9BACT</name>
<feature type="transmembrane region" description="Helical" evidence="1">
    <location>
        <begin position="64"/>
        <end position="84"/>
    </location>
</feature>
<feature type="transmembrane region" description="Helical" evidence="1">
    <location>
        <begin position="36"/>
        <end position="57"/>
    </location>
</feature>
<dbReference type="EMBL" id="CP088155">
    <property type="protein sequence ID" value="WYM97388.1"/>
    <property type="molecule type" value="Genomic_DNA"/>
</dbReference>
<organism evidence="3 4">
    <name type="scientific">Metamycoplasma faucium</name>
    <dbReference type="NCBI Taxonomy" id="56142"/>
    <lineage>
        <taxon>Bacteria</taxon>
        <taxon>Bacillati</taxon>
        <taxon>Mycoplasmatota</taxon>
        <taxon>Mycoplasmoidales</taxon>
        <taxon>Metamycoplasmataceae</taxon>
        <taxon>Metamycoplasma</taxon>
    </lineage>
</organism>
<dbReference type="Proteomes" id="UP001622612">
    <property type="component" value="Chromosome"/>
</dbReference>
<keyword evidence="4" id="KW-1185">Reference proteome</keyword>
<evidence type="ECO:0000313" key="2">
    <source>
        <dbReference type="EMBL" id="WYM97388.1"/>
    </source>
</evidence>
<evidence type="ECO:0000256" key="1">
    <source>
        <dbReference type="SAM" id="Phobius"/>
    </source>
</evidence>
<keyword evidence="1" id="KW-1133">Transmembrane helix</keyword>
<feature type="transmembrane region" description="Helical" evidence="1">
    <location>
        <begin position="96"/>
        <end position="121"/>
    </location>
</feature>